<name>A0A7J6Q7E7_PEROL</name>
<feature type="compositionally biased region" description="Basic and acidic residues" evidence="1">
    <location>
        <begin position="256"/>
        <end position="266"/>
    </location>
</feature>
<organism evidence="2 3">
    <name type="scientific">Perkinsus olseni</name>
    <name type="common">Perkinsus atlanticus</name>
    <dbReference type="NCBI Taxonomy" id="32597"/>
    <lineage>
        <taxon>Eukaryota</taxon>
        <taxon>Sar</taxon>
        <taxon>Alveolata</taxon>
        <taxon>Perkinsozoa</taxon>
        <taxon>Perkinsea</taxon>
        <taxon>Perkinsida</taxon>
        <taxon>Perkinsidae</taxon>
        <taxon>Perkinsus</taxon>
    </lineage>
</organism>
<sequence>QVTQTAGRATENSSSSKQSAAAYLVEVGRQSQATTPAANAELRSGVDGAVCSVAPFCAVDLSCVDRNLSGSSEEGVVERDALSLSLLSSPDTVRISIAGEQFAALIDTGAAVAMIRESVVDRLSTDVKVLRIKPVVVTCANGTARIVRKECVIRCYVGEPRSEVLLPLLVISELSYPIILGRAALRILGARLIYTEEEEAAASLRKQLQEFLSRDESSSVNTVAAVEVTAAPVIELAHVEATVHEDEYRVNPSEQTKADDESKESSRNLSSVTSRDPFDAEIVRVLDGLPSDDNFLDAALQRIYDHGIFEIPNAQSYQLSSKKLCEIADPNGCVVKDTHDQQYRFLVDWPLSSTDQQEKQQSR</sequence>
<proteinExistence type="predicted"/>
<evidence type="ECO:0000256" key="1">
    <source>
        <dbReference type="SAM" id="MobiDB-lite"/>
    </source>
</evidence>
<dbReference type="SUPFAM" id="SSF50630">
    <property type="entry name" value="Acid proteases"/>
    <property type="match status" value="1"/>
</dbReference>
<dbReference type="Proteomes" id="UP000574390">
    <property type="component" value="Unassembled WGS sequence"/>
</dbReference>
<dbReference type="CDD" id="cd00303">
    <property type="entry name" value="retropepsin_like"/>
    <property type="match status" value="1"/>
</dbReference>
<dbReference type="Gene3D" id="2.40.70.10">
    <property type="entry name" value="Acid Proteases"/>
    <property type="match status" value="1"/>
</dbReference>
<evidence type="ECO:0000313" key="3">
    <source>
        <dbReference type="Proteomes" id="UP000574390"/>
    </source>
</evidence>
<dbReference type="EMBL" id="JABANM010031517">
    <property type="protein sequence ID" value="KAF4704435.1"/>
    <property type="molecule type" value="Genomic_DNA"/>
</dbReference>
<evidence type="ECO:0000313" key="2">
    <source>
        <dbReference type="EMBL" id="KAF4704435.1"/>
    </source>
</evidence>
<feature type="non-terminal residue" evidence="2">
    <location>
        <position position="363"/>
    </location>
</feature>
<feature type="non-terminal residue" evidence="2">
    <location>
        <position position="1"/>
    </location>
</feature>
<dbReference type="InterPro" id="IPR021109">
    <property type="entry name" value="Peptidase_aspartic_dom_sf"/>
</dbReference>
<dbReference type="Pfam" id="PF13975">
    <property type="entry name" value="gag-asp_proteas"/>
    <property type="match status" value="1"/>
</dbReference>
<comment type="caution">
    <text evidence="2">The sequence shown here is derived from an EMBL/GenBank/DDBJ whole genome shotgun (WGS) entry which is preliminary data.</text>
</comment>
<feature type="region of interest" description="Disordered" evidence="1">
    <location>
        <begin position="247"/>
        <end position="273"/>
    </location>
</feature>
<dbReference type="AlphaFoldDB" id="A0A7J6Q7E7"/>
<accession>A0A7J6Q7E7</accession>
<reference evidence="2 3" key="1">
    <citation type="submission" date="2020-04" db="EMBL/GenBank/DDBJ databases">
        <title>Perkinsus olseni comparative genomics.</title>
        <authorList>
            <person name="Bogema D.R."/>
        </authorList>
    </citation>
    <scope>NUCLEOTIDE SEQUENCE [LARGE SCALE GENOMIC DNA]</scope>
    <source>
        <strain evidence="2">ATCC PRA-205</strain>
    </source>
</reference>
<gene>
    <name evidence="2" type="ORF">FOZ62_009644</name>
</gene>
<protein>
    <submittedName>
        <fullName evidence="2">Uncharacterized protein</fullName>
    </submittedName>
</protein>